<name>A0A9P8Y9S2_9PEZI</name>
<dbReference type="AlphaFoldDB" id="A0A9P8Y9S2"/>
<sequence length="90" mass="9884">MRAWIAASKGPFLLWNVCGLARPLKPGKTPRFLQQDPLLIGGKVVKSDRRAAGTPPCPRTPKSDSVWFVMPGGVVHNMQTATWIKTNCAR</sequence>
<gene>
    <name evidence="1" type="ORF">B0I36DRAFT_320951</name>
</gene>
<keyword evidence="2" id="KW-1185">Reference proteome</keyword>
<organism evidence="1 2">
    <name type="scientific">Microdochium trichocladiopsis</name>
    <dbReference type="NCBI Taxonomy" id="1682393"/>
    <lineage>
        <taxon>Eukaryota</taxon>
        <taxon>Fungi</taxon>
        <taxon>Dikarya</taxon>
        <taxon>Ascomycota</taxon>
        <taxon>Pezizomycotina</taxon>
        <taxon>Sordariomycetes</taxon>
        <taxon>Xylariomycetidae</taxon>
        <taxon>Xylariales</taxon>
        <taxon>Microdochiaceae</taxon>
        <taxon>Microdochium</taxon>
    </lineage>
</organism>
<proteinExistence type="predicted"/>
<dbReference type="Proteomes" id="UP000756346">
    <property type="component" value="Unassembled WGS sequence"/>
</dbReference>
<protein>
    <submittedName>
        <fullName evidence="1">Uncharacterized protein</fullName>
    </submittedName>
</protein>
<accession>A0A9P8Y9S2</accession>
<reference evidence="1" key="1">
    <citation type="journal article" date="2021" name="Nat. Commun.">
        <title>Genetic determinants of endophytism in the Arabidopsis root mycobiome.</title>
        <authorList>
            <person name="Mesny F."/>
            <person name="Miyauchi S."/>
            <person name="Thiergart T."/>
            <person name="Pickel B."/>
            <person name="Atanasova L."/>
            <person name="Karlsson M."/>
            <person name="Huettel B."/>
            <person name="Barry K.W."/>
            <person name="Haridas S."/>
            <person name="Chen C."/>
            <person name="Bauer D."/>
            <person name="Andreopoulos W."/>
            <person name="Pangilinan J."/>
            <person name="LaButti K."/>
            <person name="Riley R."/>
            <person name="Lipzen A."/>
            <person name="Clum A."/>
            <person name="Drula E."/>
            <person name="Henrissat B."/>
            <person name="Kohler A."/>
            <person name="Grigoriev I.V."/>
            <person name="Martin F.M."/>
            <person name="Hacquard S."/>
        </authorList>
    </citation>
    <scope>NUCLEOTIDE SEQUENCE</scope>
    <source>
        <strain evidence="1">MPI-CAGE-CH-0230</strain>
    </source>
</reference>
<dbReference type="EMBL" id="JAGTJQ010000004">
    <property type="protein sequence ID" value="KAH7033196.1"/>
    <property type="molecule type" value="Genomic_DNA"/>
</dbReference>
<dbReference type="GeneID" id="70183168"/>
<evidence type="ECO:0000313" key="1">
    <source>
        <dbReference type="EMBL" id="KAH7033196.1"/>
    </source>
</evidence>
<evidence type="ECO:0000313" key="2">
    <source>
        <dbReference type="Proteomes" id="UP000756346"/>
    </source>
</evidence>
<dbReference type="RefSeq" id="XP_046014028.1">
    <property type="nucleotide sequence ID" value="XM_046153622.1"/>
</dbReference>
<comment type="caution">
    <text evidence="1">The sequence shown here is derived from an EMBL/GenBank/DDBJ whole genome shotgun (WGS) entry which is preliminary data.</text>
</comment>